<dbReference type="KEGG" id="pact:CA264_11700"/>
<evidence type="ECO:0000313" key="3">
    <source>
        <dbReference type="Proteomes" id="UP000266292"/>
    </source>
</evidence>
<dbReference type="AlphaFoldDB" id="A0A1X9YT35"/>
<sequence length="383" mass="44482">MKSKALYVKLMKRSLVTRQELYKQVWAEPITSLSKKYSVSDYELRKLCKKLLIPLPKSGHWQRIKAGKQVPVPTLPTNETVAQEIDLATVAGAKSSASHTPRELLQLEIERSLGKKLKVPPRLTNPDRLVTAAKADIEARNARYRFTGLITKSFGFLDIKVSKQCLDRTFRLMDTLIKALQARGNRVLASNSQACIHIRKERYEVAIREKQKRSNEIRKGSYSYDYTPTGVLVLKIGPSWNGREWQDGKVPLESRISAVIAYLEWKTQKEEEWRLECQKAEEERREKERILRELQARKEQELHRFKVLLQQAKRWHEAQLLRAYITAVEQQVEDIHSPSPDREEWLAWAAQKADWYDPQVNLPVALLDEVDKDTLAFRKKSLS</sequence>
<dbReference type="EMBL" id="CP021235">
    <property type="protein sequence ID" value="ARS36045.1"/>
    <property type="molecule type" value="Genomic_DNA"/>
</dbReference>
<organism evidence="2 3">
    <name type="scientific">Pontibacter actiniarum</name>
    <dbReference type="NCBI Taxonomy" id="323450"/>
    <lineage>
        <taxon>Bacteria</taxon>
        <taxon>Pseudomonadati</taxon>
        <taxon>Bacteroidota</taxon>
        <taxon>Cytophagia</taxon>
        <taxon>Cytophagales</taxon>
        <taxon>Hymenobacteraceae</taxon>
        <taxon>Pontibacter</taxon>
    </lineage>
</organism>
<keyword evidence="3" id="KW-1185">Reference proteome</keyword>
<dbReference type="OrthoDB" id="9777694at2"/>
<dbReference type="Proteomes" id="UP000266292">
    <property type="component" value="Chromosome"/>
</dbReference>
<accession>A0A1X9YT35</accession>
<evidence type="ECO:0000313" key="2">
    <source>
        <dbReference type="EMBL" id="ARS36045.1"/>
    </source>
</evidence>
<gene>
    <name evidence="2" type="ORF">CA264_11700</name>
</gene>
<name>A0A1X9YT35_9BACT</name>
<dbReference type="STRING" id="709015.GCA_000472485_02369"/>
<evidence type="ECO:0000256" key="1">
    <source>
        <dbReference type="SAM" id="Coils"/>
    </source>
</evidence>
<feature type="coiled-coil region" evidence="1">
    <location>
        <begin position="263"/>
        <end position="311"/>
    </location>
</feature>
<reference evidence="3" key="1">
    <citation type="submission" date="2017-05" db="EMBL/GenBank/DDBJ databases">
        <authorList>
            <person name="Ray J."/>
            <person name="Price M."/>
            <person name="Deutschbauer A."/>
        </authorList>
    </citation>
    <scope>NUCLEOTIDE SEQUENCE [LARGE SCALE GENOMIC DNA]</scope>
    <source>
        <strain evidence="3">DSM 19842</strain>
    </source>
</reference>
<protein>
    <submittedName>
        <fullName evidence="2">Uncharacterized protein</fullName>
    </submittedName>
</protein>
<keyword evidence="1" id="KW-0175">Coiled coil</keyword>
<dbReference type="RefSeq" id="WP_025607364.1">
    <property type="nucleotide sequence ID" value="NZ_CP021235.1"/>
</dbReference>
<proteinExistence type="predicted"/>